<dbReference type="STRING" id="797303.Natpe_1289"/>
<feature type="transmembrane region" description="Helical" evidence="1">
    <location>
        <begin position="21"/>
        <end position="44"/>
    </location>
</feature>
<dbReference type="EMBL" id="CP003372">
    <property type="protein sequence ID" value="AGB31194.1"/>
    <property type="molecule type" value="Genomic_DNA"/>
</dbReference>
<feature type="transmembrane region" description="Helical" evidence="1">
    <location>
        <begin position="102"/>
        <end position="125"/>
    </location>
</feature>
<dbReference type="RefSeq" id="WP_006179611.1">
    <property type="nucleotide sequence ID" value="NC_019962.1"/>
</dbReference>
<reference evidence="4 6" key="3">
    <citation type="journal article" date="2014" name="PLoS Genet.">
        <title>Phylogenetically driven sequencing of extremely halophilic archaea reveals strategies for static and dynamic osmo-response.</title>
        <authorList>
            <person name="Becker E.A."/>
            <person name="Seitzer P.M."/>
            <person name="Tritt A."/>
            <person name="Larsen D."/>
            <person name="Krusor M."/>
            <person name="Yao A.I."/>
            <person name="Wu D."/>
            <person name="Madern D."/>
            <person name="Eisen J.A."/>
            <person name="Darling A.E."/>
            <person name="Facciotti M.T."/>
        </authorList>
    </citation>
    <scope>NUCLEOTIDE SEQUENCE [LARGE SCALE GENOMIC DNA]</scope>
    <source>
        <strain evidence="4 6">DSM 15624</strain>
    </source>
</reference>
<dbReference type="Pfam" id="PF07760">
    <property type="entry name" value="DUF1616"/>
    <property type="match status" value="1"/>
</dbReference>
<dbReference type="InterPro" id="IPR011674">
    <property type="entry name" value="DUF1616"/>
</dbReference>
<feature type="domain" description="DUF1616" evidence="2">
    <location>
        <begin position="31"/>
        <end position="331"/>
    </location>
</feature>
<evidence type="ECO:0000259" key="2">
    <source>
        <dbReference type="Pfam" id="PF07760"/>
    </source>
</evidence>
<feature type="transmembrane region" description="Helical" evidence="1">
    <location>
        <begin position="50"/>
        <end position="73"/>
    </location>
</feature>
<evidence type="ECO:0000313" key="3">
    <source>
        <dbReference type="EMBL" id="AGB31194.1"/>
    </source>
</evidence>
<keyword evidence="1" id="KW-1133">Transmembrane helix</keyword>
<dbReference type="PATRIC" id="fig|797303.5.peg.309"/>
<proteinExistence type="predicted"/>
<feature type="transmembrane region" description="Helical" evidence="1">
    <location>
        <begin position="176"/>
        <end position="202"/>
    </location>
</feature>
<dbReference type="AlphaFoldDB" id="L0JIQ2"/>
<protein>
    <submittedName>
        <fullName evidence="3">Membrane protein</fullName>
    </submittedName>
</protein>
<dbReference type="KEGG" id="npe:Natpe_1289"/>
<keyword evidence="1" id="KW-0812">Transmembrane</keyword>
<dbReference type="Proteomes" id="UP000010843">
    <property type="component" value="Chromosome"/>
</dbReference>
<evidence type="ECO:0000313" key="5">
    <source>
        <dbReference type="Proteomes" id="UP000010843"/>
    </source>
</evidence>
<feature type="transmembrane region" description="Helical" evidence="1">
    <location>
        <begin position="131"/>
        <end position="149"/>
    </location>
</feature>
<organism evidence="3 5">
    <name type="scientific">Natrinema pellirubrum (strain DSM 15624 / CIP 106293 / JCM 10476 / NCIMB 786 / 157)</name>
    <dbReference type="NCBI Taxonomy" id="797303"/>
    <lineage>
        <taxon>Archaea</taxon>
        <taxon>Methanobacteriati</taxon>
        <taxon>Methanobacteriota</taxon>
        <taxon>Stenosarchaea group</taxon>
        <taxon>Halobacteria</taxon>
        <taxon>Halobacteriales</taxon>
        <taxon>Natrialbaceae</taxon>
        <taxon>Natrinema</taxon>
    </lineage>
</organism>
<gene>
    <name evidence="3" type="ordered locus">Natpe_1289</name>
    <name evidence="4" type="ORF">C488_01499</name>
</gene>
<evidence type="ECO:0000313" key="6">
    <source>
        <dbReference type="Proteomes" id="UP000011593"/>
    </source>
</evidence>
<keyword evidence="6" id="KW-1185">Reference proteome</keyword>
<evidence type="ECO:0000313" key="4">
    <source>
        <dbReference type="EMBL" id="ELY81442.1"/>
    </source>
</evidence>
<accession>L0JIQ2</accession>
<dbReference type="PIRSF" id="PIRSF018671">
    <property type="entry name" value="UCP018671"/>
    <property type="match status" value="1"/>
</dbReference>
<dbReference type="HOGENOM" id="CLU_047794_0_0_2"/>
<dbReference type="eggNOG" id="arCOG02884">
    <property type="taxonomic scope" value="Archaea"/>
</dbReference>
<evidence type="ECO:0000256" key="1">
    <source>
        <dbReference type="SAM" id="Phobius"/>
    </source>
</evidence>
<dbReference type="OrthoDB" id="82282at2157"/>
<reference evidence="3" key="2">
    <citation type="submission" date="2012-02" db="EMBL/GenBank/DDBJ databases">
        <title>Complete sequence of chromosome of Natrinema pellirubrum DSM 15624.</title>
        <authorList>
            <consortium name="US DOE Joint Genome Institute"/>
            <person name="Lucas S."/>
            <person name="Han J."/>
            <person name="Lapidus A."/>
            <person name="Cheng J.-F."/>
            <person name="Goodwin L."/>
            <person name="Pitluck S."/>
            <person name="Peters L."/>
            <person name="Teshima H."/>
            <person name="Detter J.C."/>
            <person name="Han C."/>
            <person name="Tapia R."/>
            <person name="Land M."/>
            <person name="Hauser L."/>
            <person name="Kyrpides N."/>
            <person name="Ivanova N."/>
            <person name="Pagani I."/>
            <person name="Sproer C."/>
            <person name="Anderson I."/>
            <person name="Woyke T."/>
        </authorList>
    </citation>
    <scope>NUCLEOTIDE SEQUENCE</scope>
    <source>
        <strain evidence="3">DSM 15624</strain>
    </source>
</reference>
<dbReference type="EMBL" id="AOIE01000005">
    <property type="protein sequence ID" value="ELY81442.1"/>
    <property type="molecule type" value="Genomic_DNA"/>
</dbReference>
<name>L0JIQ2_NATP1</name>
<dbReference type="GeneID" id="14334452"/>
<dbReference type="InterPro" id="IPR014495">
    <property type="entry name" value="UCP018671"/>
</dbReference>
<keyword evidence="1" id="KW-0472">Membrane</keyword>
<reference evidence="5" key="1">
    <citation type="submission" date="2012-02" db="EMBL/GenBank/DDBJ databases">
        <title>Complete sequence of chromosome of Natrinema pellirubrum DSM 15624.</title>
        <authorList>
            <person name="Lucas S."/>
            <person name="Han J."/>
            <person name="Lapidus A."/>
            <person name="Cheng J.-F."/>
            <person name="Goodwin L."/>
            <person name="Pitluck S."/>
            <person name="Peters L."/>
            <person name="Teshima H."/>
            <person name="Detter J.C."/>
            <person name="Han C."/>
            <person name="Tapia R."/>
            <person name="Land M."/>
            <person name="Hauser L."/>
            <person name="Kyrpides N."/>
            <person name="Ivanova N."/>
            <person name="Pagani I."/>
            <person name="Sproer C."/>
            <person name="Anderson I."/>
            <person name="Woyke T."/>
        </authorList>
    </citation>
    <scope>NUCLEOTIDE SEQUENCE [LARGE SCALE GENOMIC DNA]</scope>
    <source>
        <strain evidence="5">DSM 15624 / JCM 10476 / NCIMB 786</strain>
    </source>
</reference>
<dbReference type="Proteomes" id="UP000011593">
    <property type="component" value="Unassembled WGS sequence"/>
</dbReference>
<sequence>MKDNSIQPFAVVRRRGKRLVGWLPADLLVVTGFVIVATGLLTVITTSSLLVRAAVGFPLLFFAPGYAIVSALFPRAPSRQGETALEQLVARPNDVVTELERAALSFGLSLAVLPFLGLSISLSAWTFTRSTVVVVVAWFTLVGLGLATARRLSVPPADRYRSGIGRRLAAGFDSNSAVSVAVNVALVLSVLLATMTVGYALVSPQDGERYTTLQLLTENGDGELVASGFPSELESGESTPVVIGIENQEGEERQYTVVVQEQRFEDGELSERNELQRIEYTVADNETAYDELSVSPEADEGTVRITVLLYEDTVPENPTTETAYRSGYFWTDMTEDGFSADT</sequence>